<feature type="transmembrane region" description="Helical" evidence="7">
    <location>
        <begin position="143"/>
        <end position="163"/>
    </location>
</feature>
<dbReference type="PANTHER" id="PTHR23517:SF3">
    <property type="entry name" value="INTEGRAL MEMBRANE TRANSPORT PROTEIN"/>
    <property type="match status" value="1"/>
</dbReference>
<dbReference type="Pfam" id="PF07690">
    <property type="entry name" value="MFS_1"/>
    <property type="match status" value="1"/>
</dbReference>
<evidence type="ECO:0000256" key="7">
    <source>
        <dbReference type="SAM" id="Phobius"/>
    </source>
</evidence>
<evidence type="ECO:0000256" key="2">
    <source>
        <dbReference type="ARBA" id="ARBA00022448"/>
    </source>
</evidence>
<accession>A0A6J6LDY5</accession>
<keyword evidence="4 7" id="KW-0812">Transmembrane</keyword>
<dbReference type="InterPro" id="IPR050171">
    <property type="entry name" value="MFS_Transporters"/>
</dbReference>
<dbReference type="Gene3D" id="1.20.1250.20">
    <property type="entry name" value="MFS general substrate transporter like domains"/>
    <property type="match status" value="1"/>
</dbReference>
<name>A0A6J6LDY5_9ZZZZ</name>
<dbReference type="PROSITE" id="PS50850">
    <property type="entry name" value="MFS"/>
    <property type="match status" value="1"/>
</dbReference>
<dbReference type="GO" id="GO:0005886">
    <property type="term" value="C:plasma membrane"/>
    <property type="evidence" value="ECO:0007669"/>
    <property type="project" value="UniProtKB-SubCell"/>
</dbReference>
<proteinExistence type="predicted"/>
<organism evidence="9">
    <name type="scientific">freshwater metagenome</name>
    <dbReference type="NCBI Taxonomy" id="449393"/>
    <lineage>
        <taxon>unclassified sequences</taxon>
        <taxon>metagenomes</taxon>
        <taxon>ecological metagenomes</taxon>
    </lineage>
</organism>
<gene>
    <name evidence="9" type="ORF">UFOPK2237_01025</name>
</gene>
<evidence type="ECO:0000256" key="3">
    <source>
        <dbReference type="ARBA" id="ARBA00022475"/>
    </source>
</evidence>
<evidence type="ECO:0000259" key="8">
    <source>
        <dbReference type="PROSITE" id="PS50850"/>
    </source>
</evidence>
<comment type="subcellular location">
    <subcellularLocation>
        <location evidence="1">Cell membrane</location>
        <topology evidence="1">Multi-pass membrane protein</topology>
    </subcellularLocation>
</comment>
<keyword evidence="2" id="KW-0813">Transport</keyword>
<reference evidence="9" key="1">
    <citation type="submission" date="2020-05" db="EMBL/GenBank/DDBJ databases">
        <authorList>
            <person name="Chiriac C."/>
            <person name="Salcher M."/>
            <person name="Ghai R."/>
            <person name="Kavagutti S V."/>
        </authorList>
    </citation>
    <scope>NUCLEOTIDE SEQUENCE</scope>
</reference>
<feature type="transmembrane region" description="Helical" evidence="7">
    <location>
        <begin position="115"/>
        <end position="137"/>
    </location>
</feature>
<dbReference type="EMBL" id="CAEZWI010000158">
    <property type="protein sequence ID" value="CAB4660080.1"/>
    <property type="molecule type" value="Genomic_DNA"/>
</dbReference>
<dbReference type="InterPro" id="IPR020846">
    <property type="entry name" value="MFS_dom"/>
</dbReference>
<evidence type="ECO:0000256" key="4">
    <source>
        <dbReference type="ARBA" id="ARBA00022692"/>
    </source>
</evidence>
<keyword evidence="5 7" id="KW-1133">Transmembrane helix</keyword>
<feature type="transmembrane region" description="Helical" evidence="7">
    <location>
        <begin position="57"/>
        <end position="74"/>
    </location>
</feature>
<keyword evidence="6 7" id="KW-0472">Membrane</keyword>
<sequence>MTSFGLRSALIPLFVVSVLQKSPATSSYGFLATSVVQASLLLPAGRMTDTRGRKPSMIIGTLFLVVSMLCLVASETLLGFYAAMVAMGVSAAFLGGAPSAVVGDIVDGRKGGPVVATYQMMSDLGIIIGPLLFGYLADSTGGFAWPFIASLMVASATSVLVMFMPETRKPKATETLAA</sequence>
<feature type="transmembrane region" description="Helical" evidence="7">
    <location>
        <begin position="80"/>
        <end position="103"/>
    </location>
</feature>
<evidence type="ECO:0000256" key="6">
    <source>
        <dbReference type="ARBA" id="ARBA00023136"/>
    </source>
</evidence>
<dbReference type="AlphaFoldDB" id="A0A6J6LDY5"/>
<protein>
    <submittedName>
        <fullName evidence="9">Unannotated protein</fullName>
    </submittedName>
</protein>
<dbReference type="SUPFAM" id="SSF103473">
    <property type="entry name" value="MFS general substrate transporter"/>
    <property type="match status" value="1"/>
</dbReference>
<dbReference type="GO" id="GO:0022857">
    <property type="term" value="F:transmembrane transporter activity"/>
    <property type="evidence" value="ECO:0007669"/>
    <property type="project" value="InterPro"/>
</dbReference>
<evidence type="ECO:0000256" key="5">
    <source>
        <dbReference type="ARBA" id="ARBA00022989"/>
    </source>
</evidence>
<keyword evidence="3" id="KW-1003">Cell membrane</keyword>
<dbReference type="PANTHER" id="PTHR23517">
    <property type="entry name" value="RESISTANCE PROTEIN MDTM, PUTATIVE-RELATED-RELATED"/>
    <property type="match status" value="1"/>
</dbReference>
<feature type="domain" description="Major facilitator superfamily (MFS) profile" evidence="8">
    <location>
        <begin position="1"/>
        <end position="178"/>
    </location>
</feature>
<dbReference type="InterPro" id="IPR036259">
    <property type="entry name" value="MFS_trans_sf"/>
</dbReference>
<evidence type="ECO:0000313" key="9">
    <source>
        <dbReference type="EMBL" id="CAB4660080.1"/>
    </source>
</evidence>
<dbReference type="InterPro" id="IPR011701">
    <property type="entry name" value="MFS"/>
</dbReference>
<evidence type="ECO:0000256" key="1">
    <source>
        <dbReference type="ARBA" id="ARBA00004651"/>
    </source>
</evidence>